<evidence type="ECO:0000256" key="5">
    <source>
        <dbReference type="SAM" id="MobiDB-lite"/>
    </source>
</evidence>
<keyword evidence="8" id="KW-1185">Reference proteome</keyword>
<dbReference type="PROSITE" id="PS51083">
    <property type="entry name" value="ZF_HIT"/>
    <property type="match status" value="1"/>
</dbReference>
<evidence type="ECO:0000256" key="1">
    <source>
        <dbReference type="ARBA" id="ARBA00022723"/>
    </source>
</evidence>
<dbReference type="OrthoDB" id="74807at2759"/>
<feature type="compositionally biased region" description="Basic residues" evidence="5">
    <location>
        <begin position="88"/>
        <end position="98"/>
    </location>
</feature>
<sequence length="189" mass="21307">MSTNKRSAWDEAMGLAGAGIKQTKKKGAKRSSGRQAVLSKAMQVVDEETRREVRDARLEALEADNYVENAGEEMDEAYVDSEEEGRPKVKREAKRKRSMAQRQQMANKLISSFRKKPLAQWVYEAGYERSNGPNYLTAAAQPSSLPTRCFCSVCGYWGLYTCTRCGMRYCSSKCAETHKETRCLKFATS</sequence>
<keyword evidence="3" id="KW-0862">Zinc</keyword>
<evidence type="ECO:0000256" key="4">
    <source>
        <dbReference type="PROSITE-ProRule" id="PRU00453"/>
    </source>
</evidence>
<evidence type="ECO:0000256" key="3">
    <source>
        <dbReference type="ARBA" id="ARBA00022833"/>
    </source>
</evidence>
<dbReference type="GO" id="GO:0008270">
    <property type="term" value="F:zinc ion binding"/>
    <property type="evidence" value="ECO:0007669"/>
    <property type="project" value="UniProtKB-UniRule"/>
</dbReference>
<feature type="region of interest" description="Disordered" evidence="5">
    <location>
        <begin position="76"/>
        <end position="98"/>
    </location>
</feature>
<evidence type="ECO:0000256" key="2">
    <source>
        <dbReference type="ARBA" id="ARBA00022771"/>
    </source>
</evidence>
<feature type="domain" description="HIT-type" evidence="6">
    <location>
        <begin position="151"/>
        <end position="183"/>
    </location>
</feature>
<comment type="caution">
    <text evidence="7">The sequence shown here is derived from an EMBL/GenBank/DDBJ whole genome shotgun (WGS) entry which is preliminary data.</text>
</comment>
<accession>W7TJ72</accession>
<dbReference type="EMBL" id="AZIL01000703">
    <property type="protein sequence ID" value="EWM26102.1"/>
    <property type="molecule type" value="Genomic_DNA"/>
</dbReference>
<keyword evidence="2 4" id="KW-0863">Zinc-finger</keyword>
<proteinExistence type="predicted"/>
<evidence type="ECO:0000313" key="7">
    <source>
        <dbReference type="EMBL" id="EWM26102.1"/>
    </source>
</evidence>
<organism evidence="7 8">
    <name type="scientific">Nannochloropsis gaditana</name>
    <dbReference type="NCBI Taxonomy" id="72520"/>
    <lineage>
        <taxon>Eukaryota</taxon>
        <taxon>Sar</taxon>
        <taxon>Stramenopiles</taxon>
        <taxon>Ochrophyta</taxon>
        <taxon>Eustigmatophyceae</taxon>
        <taxon>Eustigmatales</taxon>
        <taxon>Monodopsidaceae</taxon>
        <taxon>Nannochloropsis</taxon>
    </lineage>
</organism>
<evidence type="ECO:0000313" key="8">
    <source>
        <dbReference type="Proteomes" id="UP000019335"/>
    </source>
</evidence>
<dbReference type="Proteomes" id="UP000019335">
    <property type="component" value="Chromosome 9"/>
</dbReference>
<dbReference type="AlphaFoldDB" id="W7TJ72"/>
<evidence type="ECO:0000259" key="6">
    <source>
        <dbReference type="PROSITE" id="PS51083"/>
    </source>
</evidence>
<feature type="compositionally biased region" description="Basic residues" evidence="5">
    <location>
        <begin position="22"/>
        <end position="32"/>
    </location>
</feature>
<keyword evidence="1" id="KW-0479">Metal-binding</keyword>
<dbReference type="GO" id="GO:0006338">
    <property type="term" value="P:chromatin remodeling"/>
    <property type="evidence" value="ECO:0007669"/>
    <property type="project" value="InterPro"/>
</dbReference>
<dbReference type="SUPFAM" id="SSF144232">
    <property type="entry name" value="HIT/MYND zinc finger-like"/>
    <property type="match status" value="1"/>
</dbReference>
<feature type="region of interest" description="Disordered" evidence="5">
    <location>
        <begin position="1"/>
        <end position="50"/>
    </location>
</feature>
<dbReference type="CDD" id="cd21437">
    <property type="entry name" value="zf-HIT_ZNHIT1_like"/>
    <property type="match status" value="1"/>
</dbReference>
<gene>
    <name evidence="7" type="ORF">Naga_100014g46</name>
</gene>
<protein>
    <submittedName>
        <fullName evidence="7">Zinc finger, HIT-type</fullName>
    </submittedName>
</protein>
<dbReference type="GO" id="GO:0005634">
    <property type="term" value="C:nucleus"/>
    <property type="evidence" value="ECO:0007669"/>
    <property type="project" value="UniProtKB-ARBA"/>
</dbReference>
<dbReference type="InterPro" id="IPR039723">
    <property type="entry name" value="Vps71/ZNHIT1"/>
</dbReference>
<dbReference type="PANTHER" id="PTHR13093">
    <property type="entry name" value="ZINC FINGER HIT DOMAIN CONTAINING PROTEIN 1"/>
    <property type="match status" value="1"/>
</dbReference>
<name>W7TJ72_9STRA</name>
<reference evidence="7 8" key="1">
    <citation type="journal article" date="2014" name="Mol. Plant">
        <title>Chromosome Scale Genome Assembly and Transcriptome Profiling of Nannochloropsis gaditana in Nitrogen Depletion.</title>
        <authorList>
            <person name="Corteggiani Carpinelli E."/>
            <person name="Telatin A."/>
            <person name="Vitulo N."/>
            <person name="Forcato C."/>
            <person name="D'Angelo M."/>
            <person name="Schiavon R."/>
            <person name="Vezzi A."/>
            <person name="Giacometti G.M."/>
            <person name="Morosinotto T."/>
            <person name="Valle G."/>
        </authorList>
    </citation>
    <scope>NUCLEOTIDE SEQUENCE [LARGE SCALE GENOMIC DNA]</scope>
    <source>
        <strain evidence="7 8">B-31</strain>
    </source>
</reference>
<dbReference type="InterPro" id="IPR007529">
    <property type="entry name" value="Znf_HIT"/>
</dbReference>
<dbReference type="Pfam" id="PF04438">
    <property type="entry name" value="zf-HIT"/>
    <property type="match status" value="1"/>
</dbReference>